<dbReference type="GO" id="GO:0001002">
    <property type="term" value="F:RNA polymerase III type 1 promoter sequence-specific DNA binding"/>
    <property type="evidence" value="ECO:0007669"/>
    <property type="project" value="TreeGrafter"/>
</dbReference>
<evidence type="ECO:0000259" key="1">
    <source>
        <dbReference type="Pfam" id="PF09734"/>
    </source>
</evidence>
<dbReference type="PANTHER" id="PTHR13230:SF5">
    <property type="entry name" value="GENERAL TRANSCRIPTION FACTOR 3C POLYPEPTIDE 5"/>
    <property type="match status" value="1"/>
</dbReference>
<evidence type="ECO:0000313" key="3">
    <source>
        <dbReference type="Proteomes" id="UP001334084"/>
    </source>
</evidence>
<accession>A0AAX4JCF3</accession>
<name>A0AAX4JCF3_9MICR</name>
<dbReference type="InterPro" id="IPR019136">
    <property type="entry name" value="TF_IIIC_su-5_HTH"/>
</dbReference>
<evidence type="ECO:0000313" key="2">
    <source>
        <dbReference type="EMBL" id="WUR03663.1"/>
    </source>
</evidence>
<dbReference type="Pfam" id="PF09734">
    <property type="entry name" value="Tau95"/>
    <property type="match status" value="1"/>
</dbReference>
<dbReference type="AlphaFoldDB" id="A0AAX4JCF3"/>
<dbReference type="GO" id="GO:0006384">
    <property type="term" value="P:transcription initiation at RNA polymerase III promoter"/>
    <property type="evidence" value="ECO:0007669"/>
    <property type="project" value="InterPro"/>
</dbReference>
<dbReference type="InterPro" id="IPR040454">
    <property type="entry name" value="TF_IIIC_Tfc1/Sfc1"/>
</dbReference>
<keyword evidence="3" id="KW-1185">Reference proteome</keyword>
<dbReference type="EMBL" id="CP142730">
    <property type="protein sequence ID" value="WUR03663.1"/>
    <property type="molecule type" value="Genomic_DNA"/>
</dbReference>
<protein>
    <submittedName>
        <fullName evidence="2">Transcription factor tau</fullName>
    </submittedName>
</protein>
<dbReference type="RefSeq" id="XP_065329808.1">
    <property type="nucleotide sequence ID" value="XM_065473736.1"/>
</dbReference>
<organism evidence="2 3">
    <name type="scientific">Vairimorpha necatrix</name>
    <dbReference type="NCBI Taxonomy" id="6039"/>
    <lineage>
        <taxon>Eukaryota</taxon>
        <taxon>Fungi</taxon>
        <taxon>Fungi incertae sedis</taxon>
        <taxon>Microsporidia</taxon>
        <taxon>Nosematidae</taxon>
        <taxon>Vairimorpha</taxon>
    </lineage>
</organism>
<dbReference type="GeneID" id="90541476"/>
<gene>
    <name evidence="2" type="ORF">VNE69_05252</name>
</gene>
<feature type="domain" description="Transcription factor IIIC subunit 5 HTH" evidence="1">
    <location>
        <begin position="187"/>
        <end position="253"/>
    </location>
</feature>
<dbReference type="Proteomes" id="UP001334084">
    <property type="component" value="Chromosome 5"/>
</dbReference>
<dbReference type="GO" id="GO:0001003">
    <property type="term" value="F:RNA polymerase III type 2 promoter sequence-specific DNA binding"/>
    <property type="evidence" value="ECO:0007669"/>
    <property type="project" value="TreeGrafter"/>
</dbReference>
<dbReference type="KEGG" id="vnx:VNE69_05252"/>
<reference evidence="2" key="1">
    <citation type="journal article" date="2024" name="BMC Genomics">
        <title>Functional annotation of a divergent genome using sequence and structure-based similarity.</title>
        <authorList>
            <person name="Svedberg D."/>
            <person name="Winiger R.R."/>
            <person name="Berg A."/>
            <person name="Sharma H."/>
            <person name="Tellgren-Roth C."/>
            <person name="Debrunner-Vossbrinck B.A."/>
            <person name="Vossbrinck C.R."/>
            <person name="Barandun J."/>
        </authorList>
    </citation>
    <scope>NUCLEOTIDE SEQUENCE</scope>
    <source>
        <strain evidence="2">Illinois isolate</strain>
    </source>
</reference>
<dbReference type="PANTHER" id="PTHR13230">
    <property type="entry name" value="GENERAL TRANSCRIPTION FACTOR IIIC, POLYPEPTIDE 5"/>
    <property type="match status" value="1"/>
</dbReference>
<proteinExistence type="predicted"/>
<sequence length="320" mass="38240">MKNNFDVIDYPLKIRENTKLIFHYNKYKIEFRIMDTLDSKKIYATKKRNTDLLLLLNIEDNNVNIIGHTTNLYEFEGPLDFYIDNTDFLAFKNKLGNVFIDGNITNLLDTSQITIEKFPPYYPPIINHYEMTPKILTITKNTILYKNKTESVRVYYNDKIPVSPLYNEEVDEDISHFINSLPCLILPFSVIKALFQEYKKSKKLNIAAEKIKTIISMFRYYVMDGPFRNCWVSFGYDPKIDKKNYKYQLIDLRSEGAFFHLFEKDLIIKEVEKNMDWYVKEDCDFKNGFFKKTLMQLILYHNHVKFENSSEEKEYFDILE</sequence>
<dbReference type="GO" id="GO:0000127">
    <property type="term" value="C:transcription factor TFIIIC complex"/>
    <property type="evidence" value="ECO:0007669"/>
    <property type="project" value="InterPro"/>
</dbReference>